<sequence length="119" mass="13629">MGSTSDFFGSPQFQKWDKIATQAFGGDKKVRDRIMYEILLDYHGIEMLFTFLSGGNDLSKTLKIRQRFDAAFLDSLSLRSTSDESETLILWWLNSKKESEGRLACKLFIEKFGRSPLSS</sequence>
<dbReference type="AlphaFoldDB" id="A0A0P1B6G1"/>
<keyword evidence="2" id="KW-1185">Reference proteome</keyword>
<dbReference type="EMBL" id="CCYD01003101">
    <property type="protein sequence ID" value="CEG50151.1"/>
    <property type="molecule type" value="Genomic_DNA"/>
</dbReference>
<dbReference type="RefSeq" id="XP_024586520.1">
    <property type="nucleotide sequence ID" value="XM_024721419.1"/>
</dbReference>
<name>A0A0P1B6G1_PLAHL</name>
<evidence type="ECO:0000313" key="2">
    <source>
        <dbReference type="Proteomes" id="UP000054928"/>
    </source>
</evidence>
<protein>
    <submittedName>
        <fullName evidence="1">Uncharacterized protein</fullName>
    </submittedName>
</protein>
<reference evidence="2" key="1">
    <citation type="submission" date="2014-09" db="EMBL/GenBank/DDBJ databases">
        <authorList>
            <person name="Sharma Rahul"/>
            <person name="Thines Marco"/>
        </authorList>
    </citation>
    <scope>NUCLEOTIDE SEQUENCE [LARGE SCALE GENOMIC DNA]</scope>
</reference>
<proteinExistence type="predicted"/>
<dbReference type="Proteomes" id="UP000054928">
    <property type="component" value="Unassembled WGS sequence"/>
</dbReference>
<organism evidence="1 2">
    <name type="scientific">Plasmopara halstedii</name>
    <name type="common">Downy mildew of sunflower</name>
    <dbReference type="NCBI Taxonomy" id="4781"/>
    <lineage>
        <taxon>Eukaryota</taxon>
        <taxon>Sar</taxon>
        <taxon>Stramenopiles</taxon>
        <taxon>Oomycota</taxon>
        <taxon>Peronosporomycetes</taxon>
        <taxon>Peronosporales</taxon>
        <taxon>Peronosporaceae</taxon>
        <taxon>Plasmopara</taxon>
    </lineage>
</organism>
<evidence type="ECO:0000313" key="1">
    <source>
        <dbReference type="EMBL" id="CEG50151.1"/>
    </source>
</evidence>
<accession>A0A0P1B6G1</accession>
<dbReference type="GeneID" id="36402931"/>